<dbReference type="GO" id="GO:0008652">
    <property type="term" value="P:amino acid biosynthetic process"/>
    <property type="evidence" value="ECO:0007669"/>
    <property type="project" value="UniProtKB-KW"/>
</dbReference>
<evidence type="ECO:0000256" key="7">
    <source>
        <dbReference type="HAMAP-Rule" id="MF_00300"/>
    </source>
</evidence>
<organism evidence="8 9">
    <name type="scientific">Ancylomarina longa</name>
    <dbReference type="NCBI Taxonomy" id="2487017"/>
    <lineage>
        <taxon>Bacteria</taxon>
        <taxon>Pseudomonadati</taxon>
        <taxon>Bacteroidota</taxon>
        <taxon>Bacteroidia</taxon>
        <taxon>Marinilabiliales</taxon>
        <taxon>Marinifilaceae</taxon>
        <taxon>Ancylomarina</taxon>
    </lineage>
</organism>
<dbReference type="EMBL" id="RJJX01000001">
    <property type="protein sequence ID" value="RUT79977.1"/>
    <property type="molecule type" value="Genomic_DNA"/>
</dbReference>
<dbReference type="InterPro" id="IPR035904">
    <property type="entry name" value="Chorismate_synth_AroC_sf"/>
</dbReference>
<dbReference type="GO" id="GO:0010181">
    <property type="term" value="F:FMN binding"/>
    <property type="evidence" value="ECO:0007669"/>
    <property type="project" value="TreeGrafter"/>
</dbReference>
<evidence type="ECO:0000256" key="5">
    <source>
        <dbReference type="ARBA" id="ARBA00023141"/>
    </source>
</evidence>
<accession>A0A434AZU1</accession>
<evidence type="ECO:0000256" key="4">
    <source>
        <dbReference type="ARBA" id="ARBA00022605"/>
    </source>
</evidence>
<keyword evidence="9" id="KW-1185">Reference proteome</keyword>
<feature type="binding site" evidence="7">
    <location>
        <position position="51"/>
    </location>
    <ligand>
        <name>NADP(+)</name>
        <dbReference type="ChEBI" id="CHEBI:58349"/>
    </ligand>
</feature>
<feature type="binding site" evidence="7">
    <location>
        <position position="46"/>
    </location>
    <ligand>
        <name>NADP(+)</name>
        <dbReference type="ChEBI" id="CHEBI:58349"/>
    </ligand>
</feature>
<dbReference type="PANTHER" id="PTHR21085">
    <property type="entry name" value="CHORISMATE SYNTHASE"/>
    <property type="match status" value="1"/>
</dbReference>
<proteinExistence type="inferred from homology"/>
<comment type="catalytic activity">
    <reaction evidence="7">
        <text>5-O-(1-carboxyvinyl)-3-phosphoshikimate = chorismate + phosphate</text>
        <dbReference type="Rhea" id="RHEA:21020"/>
        <dbReference type="ChEBI" id="CHEBI:29748"/>
        <dbReference type="ChEBI" id="CHEBI:43474"/>
        <dbReference type="ChEBI" id="CHEBI:57701"/>
        <dbReference type="EC" id="4.2.3.5"/>
    </reaction>
</comment>
<protein>
    <recommendedName>
        <fullName evidence="3 7">Chorismate synthase</fullName>
        <shortName evidence="7">CS</shortName>
        <ecNumber evidence="3 7">4.2.3.5</ecNumber>
    </recommendedName>
    <alternativeName>
        <fullName evidence="7">5-enolpyruvylshikimate-3-phosphate phospholyase</fullName>
    </alternativeName>
</protein>
<comment type="pathway">
    <text evidence="1 7">Metabolic intermediate biosynthesis; chorismate biosynthesis; chorismate from D-erythrose 4-phosphate and phosphoenolpyruvate: step 7/7.</text>
</comment>
<comment type="similarity">
    <text evidence="2 7">Belongs to the chorismate synthase family.</text>
</comment>
<dbReference type="GO" id="GO:0004107">
    <property type="term" value="F:chorismate synthase activity"/>
    <property type="evidence" value="ECO:0007669"/>
    <property type="project" value="UniProtKB-UniRule"/>
</dbReference>
<dbReference type="RefSeq" id="WP_127342119.1">
    <property type="nucleotide sequence ID" value="NZ_RJJX01000001.1"/>
</dbReference>
<keyword evidence="6 7" id="KW-0456">Lyase</keyword>
<feature type="binding site" evidence="7">
    <location>
        <position position="252"/>
    </location>
    <ligand>
        <name>FMN</name>
        <dbReference type="ChEBI" id="CHEBI:58210"/>
    </ligand>
</feature>
<dbReference type="PANTHER" id="PTHR21085:SF0">
    <property type="entry name" value="CHORISMATE SYNTHASE"/>
    <property type="match status" value="1"/>
</dbReference>
<evidence type="ECO:0000256" key="3">
    <source>
        <dbReference type="ARBA" id="ARBA00013036"/>
    </source>
</evidence>
<evidence type="ECO:0000313" key="8">
    <source>
        <dbReference type="EMBL" id="RUT79977.1"/>
    </source>
</evidence>
<dbReference type="InterPro" id="IPR000453">
    <property type="entry name" value="Chorismate_synth"/>
</dbReference>
<keyword evidence="4 7" id="KW-0028">Amino-acid biosynthesis</keyword>
<name>A0A434AZU1_9BACT</name>
<dbReference type="InterPro" id="IPR020541">
    <property type="entry name" value="Chorismate_synthase_CS"/>
</dbReference>
<sequence length="326" mass="34489">MNNFGRIFRISIFGESHGKGVGVTIDGCPAGISLTEEDLMPDLGRRKSGARGTTPRIEKDLPAILSGTFEGKTTGAPLIILFRNKNTKSKDYSNLLDSPRPGHADFVAQHKFGKHNDYTGGGHFSGRITLGIVAAGVVAKKILGDINIDAKLTEIGGKTDFDAAIEEALLEQDSIGGIVECKASNMPIGYGEPFFDSVESLISHLIFAIPATKGIEFGSGFAAAKMKGSQHNDNFIDESGKTETNNAGGINGGISNGNDLVFRVAIKPTSSIGKAQNTMNFAKGKVESLLIEGRHDACIALRIPVIIEAAAAIALADLKLLDNTRH</sequence>
<dbReference type="EC" id="4.2.3.5" evidence="3 7"/>
<dbReference type="PROSITE" id="PS00788">
    <property type="entry name" value="CHORISMATE_SYNTHASE_2"/>
    <property type="match status" value="1"/>
</dbReference>
<dbReference type="Gene3D" id="3.60.150.10">
    <property type="entry name" value="Chorismate synthase AroC"/>
    <property type="match status" value="2"/>
</dbReference>
<comment type="cofactor">
    <cofactor evidence="7">
        <name>FMNH2</name>
        <dbReference type="ChEBI" id="CHEBI:57618"/>
    </cofactor>
    <text evidence="7">Reduced FMN (FMNH(2)).</text>
</comment>
<keyword evidence="7" id="KW-0285">Flavoprotein</keyword>
<dbReference type="Proteomes" id="UP000282985">
    <property type="component" value="Unassembled WGS sequence"/>
</dbReference>
<evidence type="ECO:0000256" key="6">
    <source>
        <dbReference type="ARBA" id="ARBA00023239"/>
    </source>
</evidence>
<evidence type="ECO:0000313" key="9">
    <source>
        <dbReference type="Proteomes" id="UP000282985"/>
    </source>
</evidence>
<evidence type="ECO:0000256" key="1">
    <source>
        <dbReference type="ARBA" id="ARBA00005044"/>
    </source>
</evidence>
<keyword evidence="7" id="KW-0288">FMN</keyword>
<dbReference type="GO" id="GO:0005829">
    <property type="term" value="C:cytosol"/>
    <property type="evidence" value="ECO:0007669"/>
    <property type="project" value="TreeGrafter"/>
</dbReference>
<dbReference type="OrthoDB" id="9771806at2"/>
<dbReference type="GO" id="GO:0009423">
    <property type="term" value="P:chorismate biosynthetic process"/>
    <property type="evidence" value="ECO:0007669"/>
    <property type="project" value="UniProtKB-UniRule"/>
</dbReference>
<keyword evidence="7" id="KW-0521">NADP</keyword>
<feature type="binding site" evidence="7">
    <location>
        <position position="294"/>
    </location>
    <ligand>
        <name>FMN</name>
        <dbReference type="ChEBI" id="CHEBI:58210"/>
    </ligand>
</feature>
<dbReference type="HAMAP" id="MF_00300">
    <property type="entry name" value="Chorismate_synth"/>
    <property type="match status" value="1"/>
</dbReference>
<feature type="binding site" evidence="7">
    <location>
        <begin position="123"/>
        <end position="125"/>
    </location>
    <ligand>
        <name>FMN</name>
        <dbReference type="ChEBI" id="CHEBI:58210"/>
    </ligand>
</feature>
<dbReference type="UniPathway" id="UPA00053">
    <property type="reaction ID" value="UER00090"/>
</dbReference>
<dbReference type="PROSITE" id="PS00787">
    <property type="entry name" value="CHORISMATE_SYNTHASE_1"/>
    <property type="match status" value="1"/>
</dbReference>
<evidence type="ECO:0000256" key="2">
    <source>
        <dbReference type="ARBA" id="ARBA00008014"/>
    </source>
</evidence>
<feature type="binding site" evidence="7">
    <location>
        <begin position="267"/>
        <end position="271"/>
    </location>
    <ligand>
        <name>FMN</name>
        <dbReference type="ChEBI" id="CHEBI:58210"/>
    </ligand>
</feature>
<dbReference type="AlphaFoldDB" id="A0A434AZU1"/>
<comment type="subunit">
    <text evidence="7">Homotetramer.</text>
</comment>
<keyword evidence="5 7" id="KW-0057">Aromatic amino acid biosynthesis</keyword>
<comment type="caution">
    <text evidence="7">Lacks conserved residue(s) required for the propagation of feature annotation.</text>
</comment>
<dbReference type="GO" id="GO:0009073">
    <property type="term" value="P:aromatic amino acid family biosynthetic process"/>
    <property type="evidence" value="ECO:0007669"/>
    <property type="project" value="UniProtKB-KW"/>
</dbReference>
<keyword evidence="7" id="KW-0274">FAD</keyword>
<comment type="caution">
    <text evidence="8">The sequence shown here is derived from an EMBL/GenBank/DDBJ whole genome shotgun (WGS) entry which is preliminary data.</text>
</comment>
<dbReference type="CDD" id="cd07304">
    <property type="entry name" value="Chorismate_synthase"/>
    <property type="match status" value="1"/>
</dbReference>
<gene>
    <name evidence="7" type="primary">aroC</name>
    <name evidence="8" type="ORF">DLK05_01075</name>
</gene>
<dbReference type="PIRSF" id="PIRSF001456">
    <property type="entry name" value="Chorismate_synth"/>
    <property type="match status" value="1"/>
</dbReference>
<comment type="function">
    <text evidence="7">Catalyzes the anti-1,4-elimination of the C-3 phosphate and the C-6 proR hydrogen from 5-enolpyruvylshikimate-3-phosphate (EPSP) to yield chorismate, which is the branch point compound that serves as the starting substrate for the three terminal pathways of aromatic amino acid biosynthesis. This reaction introduces a second double bond into the aromatic ring system.</text>
</comment>
<reference evidence="8 9" key="1">
    <citation type="submission" date="2018-11" db="EMBL/GenBank/DDBJ databases">
        <title>Parancylomarina longa gen. nov., sp. nov., isolated from sediments of southern Okinawa.</title>
        <authorList>
            <person name="Fu T."/>
        </authorList>
    </citation>
    <scope>NUCLEOTIDE SEQUENCE [LARGE SCALE GENOMIC DNA]</scope>
    <source>
        <strain evidence="8 9">T3-2 S1-C</strain>
    </source>
</reference>
<dbReference type="Pfam" id="PF01264">
    <property type="entry name" value="Chorismate_synt"/>
    <property type="match status" value="1"/>
</dbReference>
<dbReference type="SUPFAM" id="SSF103263">
    <property type="entry name" value="Chorismate synthase, AroC"/>
    <property type="match status" value="1"/>
</dbReference>